<evidence type="ECO:0000313" key="2">
    <source>
        <dbReference type="Proteomes" id="UP000095287"/>
    </source>
</evidence>
<evidence type="ECO:0000313" key="3">
    <source>
        <dbReference type="WBParaSite" id="L893_g2520.t1"/>
    </source>
</evidence>
<accession>A0A1I7ZDW2</accession>
<protein>
    <submittedName>
        <fullName evidence="3">Protein quiver</fullName>
    </submittedName>
</protein>
<sequence>MNIGLLLQLLLICLPEVIAVLSCVQCDRNQNWYSPEENQRIIDLCQHGRLPPTRCANESATHCLFSYYKTSNSKTRTIMERRCGKADEIVGCTLYKSGNAVPQRVRRHLFSDADATVRRRDTKPNFFVEVCTGGCEEDGCLNVATGTPLLAPLLFILLRLMVG</sequence>
<keyword evidence="1" id="KW-0732">Signal</keyword>
<proteinExistence type="predicted"/>
<feature type="chain" id="PRO_5009313306" evidence="1">
    <location>
        <begin position="20"/>
        <end position="163"/>
    </location>
</feature>
<evidence type="ECO:0000256" key="1">
    <source>
        <dbReference type="SAM" id="SignalP"/>
    </source>
</evidence>
<feature type="signal peptide" evidence="1">
    <location>
        <begin position="1"/>
        <end position="19"/>
    </location>
</feature>
<dbReference type="WBParaSite" id="L893_g2520.t1">
    <property type="protein sequence ID" value="L893_g2520.t1"/>
    <property type="gene ID" value="L893_g2520"/>
</dbReference>
<dbReference type="AlphaFoldDB" id="A0A1I7ZDW2"/>
<dbReference type="Proteomes" id="UP000095287">
    <property type="component" value="Unplaced"/>
</dbReference>
<reference evidence="3" key="1">
    <citation type="submission" date="2016-11" db="UniProtKB">
        <authorList>
            <consortium name="WormBaseParasite"/>
        </authorList>
    </citation>
    <scope>IDENTIFICATION</scope>
</reference>
<keyword evidence="2" id="KW-1185">Reference proteome</keyword>
<organism evidence="2 3">
    <name type="scientific">Steinernema glaseri</name>
    <dbReference type="NCBI Taxonomy" id="37863"/>
    <lineage>
        <taxon>Eukaryota</taxon>
        <taxon>Metazoa</taxon>
        <taxon>Ecdysozoa</taxon>
        <taxon>Nematoda</taxon>
        <taxon>Chromadorea</taxon>
        <taxon>Rhabditida</taxon>
        <taxon>Tylenchina</taxon>
        <taxon>Panagrolaimomorpha</taxon>
        <taxon>Strongyloidoidea</taxon>
        <taxon>Steinernematidae</taxon>
        <taxon>Steinernema</taxon>
    </lineage>
</organism>
<name>A0A1I7ZDW2_9BILA</name>